<proteinExistence type="predicted"/>
<keyword evidence="3 5" id="KW-1133">Transmembrane helix</keyword>
<name>A0A6J7H0B1_9ZZZZ</name>
<dbReference type="InterPro" id="IPR045214">
    <property type="entry name" value="Surf1/Surf4"/>
</dbReference>
<dbReference type="InterPro" id="IPR002994">
    <property type="entry name" value="Surf1/Shy1"/>
</dbReference>
<dbReference type="EMBL" id="CAFBMB010000157">
    <property type="protein sequence ID" value="CAB4910095.1"/>
    <property type="molecule type" value="Genomic_DNA"/>
</dbReference>
<dbReference type="Pfam" id="PF02104">
    <property type="entry name" value="SURF1"/>
    <property type="match status" value="1"/>
</dbReference>
<dbReference type="CDD" id="cd06662">
    <property type="entry name" value="SURF1"/>
    <property type="match status" value="1"/>
</dbReference>
<evidence type="ECO:0000313" key="6">
    <source>
        <dbReference type="EMBL" id="CAB4910095.1"/>
    </source>
</evidence>
<gene>
    <name evidence="6" type="ORF">UFOPK3516_01439</name>
</gene>
<evidence type="ECO:0000256" key="5">
    <source>
        <dbReference type="SAM" id="Phobius"/>
    </source>
</evidence>
<reference evidence="6" key="1">
    <citation type="submission" date="2020-05" db="EMBL/GenBank/DDBJ databases">
        <authorList>
            <person name="Chiriac C."/>
            <person name="Salcher M."/>
            <person name="Ghai R."/>
            <person name="Kavagutti S V."/>
        </authorList>
    </citation>
    <scope>NUCLEOTIDE SEQUENCE</scope>
</reference>
<accession>A0A6J7H0B1</accession>
<feature type="transmembrane region" description="Helical" evidence="5">
    <location>
        <begin position="21"/>
        <end position="41"/>
    </location>
</feature>
<evidence type="ECO:0000256" key="4">
    <source>
        <dbReference type="ARBA" id="ARBA00023136"/>
    </source>
</evidence>
<protein>
    <submittedName>
        <fullName evidence="6">Unannotated protein</fullName>
    </submittedName>
</protein>
<evidence type="ECO:0000256" key="3">
    <source>
        <dbReference type="ARBA" id="ARBA00022989"/>
    </source>
</evidence>
<comment type="subcellular location">
    <subcellularLocation>
        <location evidence="1">Membrane</location>
    </subcellularLocation>
</comment>
<dbReference type="PANTHER" id="PTHR23427">
    <property type="entry name" value="SURFEIT LOCUS PROTEIN"/>
    <property type="match status" value="1"/>
</dbReference>
<dbReference type="GO" id="GO:0016020">
    <property type="term" value="C:membrane"/>
    <property type="evidence" value="ECO:0007669"/>
    <property type="project" value="UniProtKB-SubCell"/>
</dbReference>
<dbReference type="PANTHER" id="PTHR23427:SF2">
    <property type="entry name" value="SURFEIT LOCUS PROTEIN 1"/>
    <property type="match status" value="1"/>
</dbReference>
<feature type="transmembrane region" description="Helical" evidence="5">
    <location>
        <begin position="225"/>
        <end position="244"/>
    </location>
</feature>
<keyword evidence="4 5" id="KW-0472">Membrane</keyword>
<dbReference type="PROSITE" id="PS50895">
    <property type="entry name" value="SURF1"/>
    <property type="match status" value="1"/>
</dbReference>
<keyword evidence="2 5" id="KW-0812">Transmembrane</keyword>
<sequence>MSTPIQTSHSQSGDVSGWRRWVVYVFLTLVFAAACIALGAWQFDRRAQTITEIKRIENNYSATAVPIEDVLGGGQTFDSAQSWRPVHISGTYRAQDQMLVRNRTSDSGPGYEILTPLVTANGSVFIVDRGWIGRNESGDGPDAIPAPPAGDVQVVARLRPSEHSPLGQSIAGNLAPTIDVPLLTQHWGVPVYPDVYGLLVSENPSAQAGEPLAKPSTSEGNHLSYAFQWLAFAVLGFIALAWGIRREKKIRQSEPTQPTTKSLRRASDANVEDDIVDAAIRHR</sequence>
<organism evidence="6">
    <name type="scientific">freshwater metagenome</name>
    <dbReference type="NCBI Taxonomy" id="449393"/>
    <lineage>
        <taxon>unclassified sequences</taxon>
        <taxon>metagenomes</taxon>
        <taxon>ecological metagenomes</taxon>
    </lineage>
</organism>
<evidence type="ECO:0000256" key="2">
    <source>
        <dbReference type="ARBA" id="ARBA00022692"/>
    </source>
</evidence>
<evidence type="ECO:0000256" key="1">
    <source>
        <dbReference type="ARBA" id="ARBA00004370"/>
    </source>
</evidence>
<dbReference type="AlphaFoldDB" id="A0A6J7H0B1"/>